<dbReference type="Proteomes" id="UP000366819">
    <property type="component" value="Unassembled WGS sequence"/>
</dbReference>
<dbReference type="PROSITE" id="PS51257">
    <property type="entry name" value="PROKAR_LIPOPROTEIN"/>
    <property type="match status" value="1"/>
</dbReference>
<evidence type="ECO:0000256" key="1">
    <source>
        <dbReference type="SAM" id="MobiDB-lite"/>
    </source>
</evidence>
<gene>
    <name evidence="2" type="ORF">PAQ31011_03199</name>
</gene>
<keyword evidence="3" id="KW-1185">Reference proteome</keyword>
<evidence type="ECO:0000313" key="2">
    <source>
        <dbReference type="EMBL" id="VVE21888.1"/>
    </source>
</evidence>
<feature type="region of interest" description="Disordered" evidence="1">
    <location>
        <begin position="174"/>
        <end position="197"/>
    </location>
</feature>
<feature type="compositionally biased region" description="Polar residues" evidence="1">
    <location>
        <begin position="174"/>
        <end position="193"/>
    </location>
</feature>
<feature type="region of interest" description="Disordered" evidence="1">
    <location>
        <begin position="26"/>
        <end position="65"/>
    </location>
</feature>
<sequence>MNKYWKTFASVCVTTIALTACQKEAQKEPTQPQTPAPAANILPPTPAPTPAPPPQPRHNYALNQNGTYGYEPALSEDDIRQGRATKALVMVRYVGLREGNYVLLIIDQNNPAIATRITCQAPCEFAQSQVMSNDYVLKTETVRVTPSSLLSAMIDDAMAGQLVAYGSRQNSPAASIATNNTGSASLGSTQGQPDTPVDAGGQLQQASFDCTKAKSIPEYLICHDPQLAASDRELASIFQQAKLAVQDQAAFTERTRKQWNYREKNCRDKDCLIAWYAYQKNTLTKIAQTGDVSAQ</sequence>
<proteinExistence type="predicted"/>
<feature type="compositionally biased region" description="Pro residues" evidence="1">
    <location>
        <begin position="43"/>
        <end position="56"/>
    </location>
</feature>
<name>A0A5E4WBB2_9BURK</name>
<organism evidence="2 3">
    <name type="scientific">Pandoraea aquatica</name>
    <dbReference type="NCBI Taxonomy" id="2508290"/>
    <lineage>
        <taxon>Bacteria</taxon>
        <taxon>Pseudomonadati</taxon>
        <taxon>Pseudomonadota</taxon>
        <taxon>Betaproteobacteria</taxon>
        <taxon>Burkholderiales</taxon>
        <taxon>Burkholderiaceae</taxon>
        <taxon>Pandoraea</taxon>
    </lineage>
</organism>
<reference evidence="2 3" key="1">
    <citation type="submission" date="2019-08" db="EMBL/GenBank/DDBJ databases">
        <authorList>
            <person name="Peeters C."/>
        </authorList>
    </citation>
    <scope>NUCLEOTIDE SEQUENCE [LARGE SCALE GENOMIC DNA]</scope>
    <source>
        <strain evidence="2 3">LMG 31011</strain>
    </source>
</reference>
<feature type="compositionally biased region" description="Low complexity" evidence="1">
    <location>
        <begin position="28"/>
        <end position="42"/>
    </location>
</feature>
<keyword evidence="2" id="KW-0449">Lipoprotein</keyword>
<accession>A0A5E4WBB2</accession>
<dbReference type="AlphaFoldDB" id="A0A5E4WBB2"/>
<protein>
    <submittedName>
        <fullName evidence="2">Putative lipoprotein</fullName>
    </submittedName>
</protein>
<dbReference type="EMBL" id="CABPSN010000004">
    <property type="protein sequence ID" value="VVE21888.1"/>
    <property type="molecule type" value="Genomic_DNA"/>
</dbReference>
<evidence type="ECO:0000313" key="3">
    <source>
        <dbReference type="Proteomes" id="UP000366819"/>
    </source>
</evidence>